<dbReference type="EMBL" id="JAENHM010000058">
    <property type="protein sequence ID" value="MBK1839790.1"/>
    <property type="molecule type" value="Genomic_DNA"/>
</dbReference>
<keyword evidence="1" id="KW-0472">Membrane</keyword>
<dbReference type="Proteomes" id="UP000652760">
    <property type="component" value="Unassembled WGS sequence"/>
</dbReference>
<sequence length="152" mass="15508">MILALKKDVVAGGLYMAIGAGFASMSLEQPIGETTRMGPGFFPLCVGLILGVIGAWVFLTAFRTGGAGGTVEIRARPAAVILVALVAFALLLPRLGLVLTSILVFVLSAAAAPQRSVLQVGLVAVVLAAVVGLVFVAGLRLPIPALPPFLFS</sequence>
<accession>A0ABS1F8M8</accession>
<name>A0ABS1F8M8_9PROT</name>
<keyword evidence="1" id="KW-1133">Transmembrane helix</keyword>
<dbReference type="RefSeq" id="WP_200195865.1">
    <property type="nucleotide sequence ID" value="NZ_JAENHM010000058.1"/>
</dbReference>
<proteinExistence type="predicted"/>
<dbReference type="Pfam" id="PF07331">
    <property type="entry name" value="TctB"/>
    <property type="match status" value="1"/>
</dbReference>
<feature type="transmembrane region" description="Helical" evidence="1">
    <location>
        <begin position="117"/>
        <end position="139"/>
    </location>
</feature>
<evidence type="ECO:0000313" key="3">
    <source>
        <dbReference type="EMBL" id="MBK1839790.1"/>
    </source>
</evidence>
<reference evidence="4" key="1">
    <citation type="submission" date="2021-01" db="EMBL/GenBank/DDBJ databases">
        <title>Genome public.</title>
        <authorList>
            <person name="Liu C."/>
            <person name="Sun Q."/>
        </authorList>
    </citation>
    <scope>NUCLEOTIDE SEQUENCE [LARGE SCALE GENOMIC DNA]</scope>
    <source>
        <strain evidence="4">YIM B02556</strain>
    </source>
</reference>
<protein>
    <submittedName>
        <fullName evidence="3">Tripartite tricarboxylate transporter TctB family protein</fullName>
    </submittedName>
</protein>
<keyword evidence="4" id="KW-1185">Reference proteome</keyword>
<evidence type="ECO:0000313" key="4">
    <source>
        <dbReference type="Proteomes" id="UP000652760"/>
    </source>
</evidence>
<evidence type="ECO:0000256" key="1">
    <source>
        <dbReference type="SAM" id="Phobius"/>
    </source>
</evidence>
<feature type="domain" description="DUF1468" evidence="2">
    <location>
        <begin position="10"/>
        <end position="144"/>
    </location>
</feature>
<organism evidence="3 4">
    <name type="scientific">Azospirillum endophyticum</name>
    <dbReference type="NCBI Taxonomy" id="2800326"/>
    <lineage>
        <taxon>Bacteria</taxon>
        <taxon>Pseudomonadati</taxon>
        <taxon>Pseudomonadota</taxon>
        <taxon>Alphaproteobacteria</taxon>
        <taxon>Rhodospirillales</taxon>
        <taxon>Azospirillaceae</taxon>
        <taxon>Azospirillum</taxon>
    </lineage>
</organism>
<evidence type="ECO:0000259" key="2">
    <source>
        <dbReference type="Pfam" id="PF07331"/>
    </source>
</evidence>
<feature type="transmembrane region" description="Helical" evidence="1">
    <location>
        <begin position="39"/>
        <end position="59"/>
    </location>
</feature>
<feature type="transmembrane region" description="Helical" evidence="1">
    <location>
        <begin position="80"/>
        <end position="111"/>
    </location>
</feature>
<keyword evidence="1" id="KW-0812">Transmembrane</keyword>
<feature type="transmembrane region" description="Helical" evidence="1">
    <location>
        <begin position="9"/>
        <end position="27"/>
    </location>
</feature>
<comment type="caution">
    <text evidence="3">The sequence shown here is derived from an EMBL/GenBank/DDBJ whole genome shotgun (WGS) entry which is preliminary data.</text>
</comment>
<dbReference type="InterPro" id="IPR009936">
    <property type="entry name" value="DUF1468"/>
</dbReference>
<gene>
    <name evidence="3" type="ORF">JHL17_20495</name>
</gene>